<name>A0AAN9C0P8_9CAEN</name>
<dbReference type="AlphaFoldDB" id="A0AAN9C0P8"/>
<accession>A0AAN9C0P8</accession>
<dbReference type="PANTHER" id="PTHR14388:SF17">
    <property type="entry name" value="SH2 DOMAIN-CONTAINING PROTEIN"/>
    <property type="match status" value="1"/>
</dbReference>
<evidence type="ECO:0000256" key="2">
    <source>
        <dbReference type="SAM" id="Coils"/>
    </source>
</evidence>
<evidence type="ECO:0000256" key="3">
    <source>
        <dbReference type="SAM" id="MobiDB-lite"/>
    </source>
</evidence>
<evidence type="ECO:0000313" key="6">
    <source>
        <dbReference type="Proteomes" id="UP001374579"/>
    </source>
</evidence>
<evidence type="ECO:0000256" key="1">
    <source>
        <dbReference type="PROSITE-ProRule" id="PRU00191"/>
    </source>
</evidence>
<dbReference type="Proteomes" id="UP001374579">
    <property type="component" value="Unassembled WGS sequence"/>
</dbReference>
<evidence type="ECO:0000259" key="4">
    <source>
        <dbReference type="PROSITE" id="PS50001"/>
    </source>
</evidence>
<keyword evidence="6" id="KW-1185">Reference proteome</keyword>
<dbReference type="GO" id="GO:0005737">
    <property type="term" value="C:cytoplasm"/>
    <property type="evidence" value="ECO:0007669"/>
    <property type="project" value="TreeGrafter"/>
</dbReference>
<protein>
    <recommendedName>
        <fullName evidence="4">SH2 domain-containing protein</fullName>
    </recommendedName>
</protein>
<dbReference type="EMBL" id="JBAMIC010000002">
    <property type="protein sequence ID" value="KAK7112645.1"/>
    <property type="molecule type" value="Genomic_DNA"/>
</dbReference>
<reference evidence="5 6" key="1">
    <citation type="submission" date="2024-02" db="EMBL/GenBank/DDBJ databases">
        <title>Chromosome-scale genome assembly of the rough periwinkle Littorina saxatilis.</title>
        <authorList>
            <person name="De Jode A."/>
            <person name="Faria R."/>
            <person name="Formenti G."/>
            <person name="Sims Y."/>
            <person name="Smith T.P."/>
            <person name="Tracey A."/>
            <person name="Wood J.M.D."/>
            <person name="Zagrodzka Z.B."/>
            <person name="Johannesson K."/>
            <person name="Butlin R.K."/>
            <person name="Leder E.H."/>
        </authorList>
    </citation>
    <scope>NUCLEOTIDE SEQUENCE [LARGE SCALE GENOMIC DNA]</scope>
    <source>
        <strain evidence="5">Snail1</strain>
        <tissue evidence="5">Muscle</tissue>
    </source>
</reference>
<dbReference type="SMART" id="SM00252">
    <property type="entry name" value="SH2"/>
    <property type="match status" value="1"/>
</dbReference>
<dbReference type="InterPro" id="IPR036860">
    <property type="entry name" value="SH2_dom_sf"/>
</dbReference>
<proteinExistence type="predicted"/>
<dbReference type="Pfam" id="PF00017">
    <property type="entry name" value="SH2"/>
    <property type="match status" value="1"/>
</dbReference>
<dbReference type="PRINTS" id="PR00401">
    <property type="entry name" value="SH2DOMAIN"/>
</dbReference>
<feature type="domain" description="SH2" evidence="4">
    <location>
        <begin position="351"/>
        <end position="443"/>
    </location>
</feature>
<keyword evidence="2" id="KW-0175">Coiled coil</keyword>
<organism evidence="5 6">
    <name type="scientific">Littorina saxatilis</name>
    <dbReference type="NCBI Taxonomy" id="31220"/>
    <lineage>
        <taxon>Eukaryota</taxon>
        <taxon>Metazoa</taxon>
        <taxon>Spiralia</taxon>
        <taxon>Lophotrochozoa</taxon>
        <taxon>Mollusca</taxon>
        <taxon>Gastropoda</taxon>
        <taxon>Caenogastropoda</taxon>
        <taxon>Littorinimorpha</taxon>
        <taxon>Littorinoidea</taxon>
        <taxon>Littorinidae</taxon>
        <taxon>Littorina</taxon>
    </lineage>
</organism>
<evidence type="ECO:0000313" key="5">
    <source>
        <dbReference type="EMBL" id="KAK7112645.1"/>
    </source>
</evidence>
<keyword evidence="1" id="KW-0727">SH2 domain</keyword>
<feature type="region of interest" description="Disordered" evidence="3">
    <location>
        <begin position="278"/>
        <end position="320"/>
    </location>
</feature>
<dbReference type="PANTHER" id="PTHR14388">
    <property type="entry name" value="T CELL-SPECIFIC ADAPTER PROTEIN TSAD"/>
    <property type="match status" value="1"/>
</dbReference>
<gene>
    <name evidence="5" type="ORF">V1264_012072</name>
</gene>
<dbReference type="Gene3D" id="3.30.505.10">
    <property type="entry name" value="SH2 domain"/>
    <property type="match status" value="1"/>
</dbReference>
<feature type="coiled-coil region" evidence="2">
    <location>
        <begin position="92"/>
        <end position="258"/>
    </location>
</feature>
<dbReference type="InterPro" id="IPR000980">
    <property type="entry name" value="SH2"/>
</dbReference>
<feature type="compositionally biased region" description="Polar residues" evidence="3">
    <location>
        <begin position="301"/>
        <end position="312"/>
    </location>
</feature>
<sequence>MLQQILKDMYIDPEILKELDEEQKQILFVKMREEQVRRWKEKEEDFEEEIRLRPRQPKPGAKKVNFRTGQDGCEWVWVMGEHNSDLTIEEILEQEAQRKAQAQAETEALELREKEELQLKKKIEEEKQRMHQQTERLEKELKPPQCQFLQKEAITRTSQKAREEVAKIEQLRQQYEEAEKKRLQELSEEQTRLRRKSLENMETVKKRRSTEIYDRWREQRQQIDKQAEEASKVVEASFKEQEKKSKEADKEMRTMAQRARIEYKESLRRTNNMIQTTKAFEGSATPPENKPPIPPKKHLMSRQSTLSAPNNKSKPRPLRPRNHNMVIDWFFSEEKDKGSGLNPETGKIATWFHGIISRLEAEKLLADKGTGAFLVRVSERVWGYTISYQEKNRCKHFLVDTTDLGYQFFGANQVIHKSLAELVNFHKDTPITISGQERLVEAVGQISDPPDYCELFQERRSVSTAL</sequence>
<dbReference type="PROSITE" id="PS50001">
    <property type="entry name" value="SH2"/>
    <property type="match status" value="1"/>
</dbReference>
<comment type="caution">
    <text evidence="5">The sequence shown here is derived from an EMBL/GenBank/DDBJ whole genome shotgun (WGS) entry which is preliminary data.</text>
</comment>
<dbReference type="SUPFAM" id="SSF55550">
    <property type="entry name" value="SH2 domain"/>
    <property type="match status" value="1"/>
</dbReference>